<feature type="region of interest" description="Disordered" evidence="1">
    <location>
        <begin position="14"/>
        <end position="44"/>
    </location>
</feature>
<evidence type="ECO:0000313" key="3">
    <source>
        <dbReference type="Proteomes" id="UP001480595"/>
    </source>
</evidence>
<comment type="caution">
    <text evidence="2">The sequence shown here is derived from an EMBL/GenBank/DDBJ whole genome shotgun (WGS) entry which is preliminary data.</text>
</comment>
<dbReference type="RefSeq" id="XP_066716321.1">
    <property type="nucleotide sequence ID" value="XM_066857052.1"/>
</dbReference>
<sequence length="59" mass="6169">MLLSLAGEGLAEPRVRADKVGDGGSHGHLDGGDKLASEGRHAKKQRGGAGFFLFVSDEY</sequence>
<name>A0ABR1VCW3_9PEZI</name>
<evidence type="ECO:0000256" key="1">
    <source>
        <dbReference type="SAM" id="MobiDB-lite"/>
    </source>
</evidence>
<gene>
    <name evidence="2" type="ORF">PG994_005643</name>
</gene>
<organism evidence="2 3">
    <name type="scientific">Apiospora phragmitis</name>
    <dbReference type="NCBI Taxonomy" id="2905665"/>
    <lineage>
        <taxon>Eukaryota</taxon>
        <taxon>Fungi</taxon>
        <taxon>Dikarya</taxon>
        <taxon>Ascomycota</taxon>
        <taxon>Pezizomycotina</taxon>
        <taxon>Sordariomycetes</taxon>
        <taxon>Xylariomycetidae</taxon>
        <taxon>Amphisphaeriales</taxon>
        <taxon>Apiosporaceae</taxon>
        <taxon>Apiospora</taxon>
    </lineage>
</organism>
<accession>A0ABR1VCW3</accession>
<proteinExistence type="predicted"/>
<feature type="compositionally biased region" description="Basic and acidic residues" evidence="1">
    <location>
        <begin position="14"/>
        <end position="40"/>
    </location>
</feature>
<keyword evidence="3" id="KW-1185">Reference proteome</keyword>
<reference evidence="2 3" key="1">
    <citation type="submission" date="2023-01" db="EMBL/GenBank/DDBJ databases">
        <title>Analysis of 21 Apiospora genomes using comparative genomics revels a genus with tremendous synthesis potential of carbohydrate active enzymes and secondary metabolites.</title>
        <authorList>
            <person name="Sorensen T."/>
        </authorList>
    </citation>
    <scope>NUCLEOTIDE SEQUENCE [LARGE SCALE GENOMIC DNA]</scope>
    <source>
        <strain evidence="2 3">CBS 135458</strain>
    </source>
</reference>
<dbReference type="GeneID" id="92090115"/>
<dbReference type="EMBL" id="JAQQWL010000006">
    <property type="protein sequence ID" value="KAK8069027.1"/>
    <property type="molecule type" value="Genomic_DNA"/>
</dbReference>
<dbReference type="Proteomes" id="UP001480595">
    <property type="component" value="Unassembled WGS sequence"/>
</dbReference>
<protein>
    <submittedName>
        <fullName evidence="2">Uncharacterized protein</fullName>
    </submittedName>
</protein>
<evidence type="ECO:0000313" key="2">
    <source>
        <dbReference type="EMBL" id="KAK8069027.1"/>
    </source>
</evidence>